<dbReference type="Proteomes" id="UP000284202">
    <property type="component" value="Unassembled WGS sequence"/>
</dbReference>
<dbReference type="EMBL" id="QZCG01000015">
    <property type="protein sequence ID" value="RJE82522.1"/>
    <property type="molecule type" value="Genomic_DNA"/>
</dbReference>
<dbReference type="AlphaFoldDB" id="A0A418SNN5"/>
<protein>
    <submittedName>
        <fullName evidence="1">Uncharacterized protein</fullName>
    </submittedName>
</protein>
<accession>A0A418SNN5</accession>
<reference evidence="2" key="1">
    <citation type="submission" date="2018-09" db="EMBL/GenBank/DDBJ databases">
        <title>Acidovorax cavernicola nov. sp. isolated from Gruta de las Maravillas (Aracena, Spain).</title>
        <authorList>
            <person name="Jurado V."/>
            <person name="Gutierrez-Patricio S."/>
            <person name="Gonzalez-Pimentel J.L."/>
            <person name="Miller A.Z."/>
            <person name="Laiz L."/>
            <person name="Saiz-Jimenez C."/>
        </authorList>
    </citation>
    <scope>NUCLEOTIDE SEQUENCE [LARGE SCALE GENOMIC DNA]</scope>
    <source>
        <strain evidence="2">1011MAR3C25</strain>
    </source>
</reference>
<gene>
    <name evidence="1" type="ORF">D3P04_19310</name>
</gene>
<organism evidence="1 2">
    <name type="scientific">Paracoccus onubensis</name>
    <dbReference type="NCBI Taxonomy" id="1675788"/>
    <lineage>
        <taxon>Bacteria</taxon>
        <taxon>Pseudomonadati</taxon>
        <taxon>Pseudomonadota</taxon>
        <taxon>Alphaproteobacteria</taxon>
        <taxon>Rhodobacterales</taxon>
        <taxon>Paracoccaceae</taxon>
        <taxon>Paracoccus</taxon>
    </lineage>
</organism>
<keyword evidence="2" id="KW-1185">Reference proteome</keyword>
<sequence length="63" mass="6949">MNSGIGSRRTGECWKLADWCIGNTLDLELGHNVKLHTVQGVEDCPCTLISNPALIHSECDMKH</sequence>
<evidence type="ECO:0000313" key="1">
    <source>
        <dbReference type="EMBL" id="RJE82522.1"/>
    </source>
</evidence>
<proteinExistence type="predicted"/>
<name>A0A418SNN5_9RHOB</name>
<comment type="caution">
    <text evidence="1">The sequence shown here is derived from an EMBL/GenBank/DDBJ whole genome shotgun (WGS) entry which is preliminary data.</text>
</comment>
<evidence type="ECO:0000313" key="2">
    <source>
        <dbReference type="Proteomes" id="UP000284202"/>
    </source>
</evidence>